<feature type="transmembrane region" description="Helical" evidence="10">
    <location>
        <begin position="117"/>
        <end position="145"/>
    </location>
</feature>
<evidence type="ECO:0000256" key="10">
    <source>
        <dbReference type="SAM" id="Phobius"/>
    </source>
</evidence>
<feature type="binding site" evidence="6">
    <location>
        <position position="58"/>
    </location>
    <ligand>
        <name>Na(+)</name>
        <dbReference type="ChEBI" id="CHEBI:29101"/>
        <label>1</label>
    </ligand>
</feature>
<feature type="binding site" evidence="6">
    <location>
        <position position="54"/>
    </location>
    <ligand>
        <name>Na(+)</name>
        <dbReference type="ChEBI" id="CHEBI:29101"/>
        <label>1</label>
    </ligand>
</feature>
<keyword evidence="12" id="KW-1185">Reference proteome</keyword>
<feature type="transmembrane region" description="Helical" evidence="10">
    <location>
        <begin position="487"/>
        <end position="508"/>
    </location>
</feature>
<dbReference type="PANTHER" id="PTHR11616">
    <property type="entry name" value="SODIUM/CHLORIDE DEPENDENT TRANSPORTER"/>
    <property type="match status" value="1"/>
</dbReference>
<keyword evidence="6" id="KW-0915">Sodium</keyword>
<keyword evidence="6" id="KW-0479">Metal-binding</keyword>
<feature type="transmembrane region" description="Helical" evidence="10">
    <location>
        <begin position="410"/>
        <end position="434"/>
    </location>
</feature>
<reference evidence="11" key="1">
    <citation type="journal article" date="2023" name="Mol. Biol. Evol.">
        <title>Third-Generation Sequencing Reveals the Adaptive Role of the Epigenome in Three Deep-Sea Polychaetes.</title>
        <authorList>
            <person name="Perez M."/>
            <person name="Aroh O."/>
            <person name="Sun Y."/>
            <person name="Lan Y."/>
            <person name="Juniper S.K."/>
            <person name="Young C.R."/>
            <person name="Angers B."/>
            <person name="Qian P.Y."/>
        </authorList>
    </citation>
    <scope>NUCLEOTIDE SEQUENCE</scope>
    <source>
        <strain evidence="11">R07B-5</strain>
    </source>
</reference>
<keyword evidence="8" id="KW-0769">Symport</keyword>
<feature type="transmembrane region" description="Helical" evidence="10">
    <location>
        <begin position="242"/>
        <end position="263"/>
    </location>
</feature>
<organism evidence="11 12">
    <name type="scientific">Ridgeia piscesae</name>
    <name type="common">Tubeworm</name>
    <dbReference type="NCBI Taxonomy" id="27915"/>
    <lineage>
        <taxon>Eukaryota</taxon>
        <taxon>Metazoa</taxon>
        <taxon>Spiralia</taxon>
        <taxon>Lophotrochozoa</taxon>
        <taxon>Annelida</taxon>
        <taxon>Polychaeta</taxon>
        <taxon>Sedentaria</taxon>
        <taxon>Canalipalpata</taxon>
        <taxon>Sabellida</taxon>
        <taxon>Siboglinidae</taxon>
        <taxon>Ridgeia</taxon>
    </lineage>
</organism>
<feature type="region of interest" description="Disordered" evidence="9">
    <location>
        <begin position="611"/>
        <end position="643"/>
    </location>
</feature>
<evidence type="ECO:0000256" key="6">
    <source>
        <dbReference type="PIRSR" id="PIRSR600175-1"/>
    </source>
</evidence>
<dbReference type="PROSITE" id="PS50267">
    <property type="entry name" value="NA_NEUROTRAN_SYMP_3"/>
    <property type="match status" value="1"/>
</dbReference>
<keyword evidence="2 8" id="KW-0813">Transport</keyword>
<dbReference type="Pfam" id="PF00209">
    <property type="entry name" value="SNF"/>
    <property type="match status" value="1"/>
</dbReference>
<feature type="transmembrane region" description="Helical" evidence="10">
    <location>
        <begin position="275"/>
        <end position="302"/>
    </location>
</feature>
<comment type="caution">
    <text evidence="11">The sequence shown here is derived from an EMBL/GenBank/DDBJ whole genome shotgun (WGS) entry which is preliminary data.</text>
</comment>
<feature type="transmembrane region" description="Helical" evidence="10">
    <location>
        <begin position="351"/>
        <end position="376"/>
    </location>
</feature>
<protein>
    <recommendedName>
        <fullName evidence="8">Transporter</fullName>
    </recommendedName>
</protein>
<dbReference type="PANTHER" id="PTHR11616:SF240">
    <property type="entry name" value="BLOATED TUBULES, ISOFORM B-RELATED"/>
    <property type="match status" value="1"/>
</dbReference>
<feature type="transmembrane region" description="Helical" evidence="10">
    <location>
        <begin position="74"/>
        <end position="96"/>
    </location>
</feature>
<dbReference type="EMBL" id="JAODUO010000390">
    <property type="protein sequence ID" value="KAK2181587.1"/>
    <property type="molecule type" value="Genomic_DNA"/>
</dbReference>
<comment type="subcellular location">
    <subcellularLocation>
        <location evidence="1">Membrane</location>
        <topology evidence="1">Multi-pass membrane protein</topology>
    </subcellularLocation>
</comment>
<evidence type="ECO:0000256" key="7">
    <source>
        <dbReference type="PIRSR" id="PIRSR600175-2"/>
    </source>
</evidence>
<feature type="transmembrane region" description="Helical" evidence="10">
    <location>
        <begin position="314"/>
        <end position="339"/>
    </location>
</feature>
<dbReference type="GO" id="GO:0015375">
    <property type="term" value="F:glycine:sodium symporter activity"/>
    <property type="evidence" value="ECO:0007669"/>
    <property type="project" value="TreeGrafter"/>
</dbReference>
<feature type="binding site" evidence="6">
    <location>
        <position position="325"/>
    </location>
    <ligand>
        <name>Na(+)</name>
        <dbReference type="ChEBI" id="CHEBI:29101"/>
        <label>1</label>
    </ligand>
</feature>
<evidence type="ECO:0000313" key="11">
    <source>
        <dbReference type="EMBL" id="KAK2181587.1"/>
    </source>
</evidence>
<dbReference type="PROSITE" id="PS00610">
    <property type="entry name" value="NA_NEUROTRAN_SYMP_1"/>
    <property type="match status" value="1"/>
</dbReference>
<dbReference type="PRINTS" id="PR00176">
    <property type="entry name" value="NANEUSMPORT"/>
</dbReference>
<dbReference type="InterPro" id="IPR037272">
    <property type="entry name" value="SNS_sf"/>
</dbReference>
<feature type="transmembrane region" description="Helical" evidence="10">
    <location>
        <begin position="454"/>
        <end position="475"/>
    </location>
</feature>
<gene>
    <name evidence="11" type="ORF">NP493_391g02039</name>
</gene>
<keyword evidence="5 10" id="KW-0472">Membrane</keyword>
<dbReference type="Proteomes" id="UP001209878">
    <property type="component" value="Unassembled WGS sequence"/>
</dbReference>
<keyword evidence="3 8" id="KW-0812">Transmembrane</keyword>
<comment type="similarity">
    <text evidence="8">Belongs to the sodium:neurotransmitter symporter (SNF) (TC 2.A.22) family.</text>
</comment>
<feature type="transmembrane region" description="Helical" evidence="10">
    <location>
        <begin position="560"/>
        <end position="584"/>
    </location>
</feature>
<dbReference type="GO" id="GO:0005886">
    <property type="term" value="C:plasma membrane"/>
    <property type="evidence" value="ECO:0007669"/>
    <property type="project" value="TreeGrafter"/>
</dbReference>
<evidence type="ECO:0000313" key="12">
    <source>
        <dbReference type="Proteomes" id="UP001209878"/>
    </source>
</evidence>
<evidence type="ECO:0000256" key="9">
    <source>
        <dbReference type="SAM" id="MobiDB-lite"/>
    </source>
</evidence>
<sequence length="666" mass="73513">MVADDRHGNAAQAKMLEDGDMKMSADRGDKDEFEDRGSWQGKFDFLFSCLSFAVGLGNVWRFPYQCYKNGGGAFLFPFIIMLVILGLPLLFLETAFGQFASTGVISIWKVSPIFKGIGAAMFMVSLLVSIYYNVIIAWAIFYLFASFKSQLPWASCDQAWNSPLCHRWGNMSSGHVTSKNGYFSSPGNETSVTRHLPLPAAVVRNTTVLGHSVTSKSSSDEYFHNYMLDISEGFHDMGVPRWQLVFCLLLAWTVICICLIRGIRTSGRVVYFTTTFPYLVLVILLVRGATLPGSGNGIIYYLSPDWNRLLSPSVWADAAVQIFFSLAPGWGGLITLSSYNRFHNNCLKDAYIVAIGDCITSVFAGFVIFSIIGYMAHELGVDVDQVADEGAGLAFIVYPEAITRLPVSPLWAILFFLMLITLGLGTQFAIVNTVHTTIIDAVPHIFLKVRQRSYLMVGLCMVSFFIGLSCITRGGMYVLQLMDSYCATYSVLLIALVESIALSWVYGYDRLAADIKLMIGVRIGWYWKITWKYISPITLGTLLVFSLFKFKPTMYGSYEFPLMAELVGVGLTLASVICIPLGALHEVLKTDSSLTIIQRIKLASKPAVDWGHASRNSSHQASISPTPSPARHHKALGTAEDIPLKPVNPDDVILLPRVGDKAVDGL</sequence>
<dbReference type="InterPro" id="IPR000175">
    <property type="entry name" value="Na/ntran_symport"/>
</dbReference>
<evidence type="ECO:0000256" key="8">
    <source>
        <dbReference type="RuleBase" id="RU003732"/>
    </source>
</evidence>
<feature type="transmembrane region" description="Helical" evidence="10">
    <location>
        <begin position="529"/>
        <end position="548"/>
    </location>
</feature>
<dbReference type="GO" id="GO:0046872">
    <property type="term" value="F:metal ion binding"/>
    <property type="evidence" value="ECO:0007669"/>
    <property type="project" value="UniProtKB-KW"/>
</dbReference>
<evidence type="ECO:0000256" key="2">
    <source>
        <dbReference type="ARBA" id="ARBA00022448"/>
    </source>
</evidence>
<evidence type="ECO:0000256" key="4">
    <source>
        <dbReference type="ARBA" id="ARBA00022989"/>
    </source>
</evidence>
<feature type="compositionally biased region" description="Polar residues" evidence="9">
    <location>
        <begin position="614"/>
        <end position="625"/>
    </location>
</feature>
<evidence type="ECO:0000256" key="5">
    <source>
        <dbReference type="ARBA" id="ARBA00023136"/>
    </source>
</evidence>
<proteinExistence type="inferred from homology"/>
<name>A0AAD9L1N6_RIDPI</name>
<evidence type="ECO:0000256" key="3">
    <source>
        <dbReference type="ARBA" id="ARBA00022692"/>
    </source>
</evidence>
<feature type="binding site" evidence="6">
    <location>
        <position position="422"/>
    </location>
    <ligand>
        <name>Na(+)</name>
        <dbReference type="ChEBI" id="CHEBI:29101"/>
        <label>1</label>
    </ligand>
</feature>
<keyword evidence="4 10" id="KW-1133">Transmembrane helix</keyword>
<dbReference type="AlphaFoldDB" id="A0AAD9L1N6"/>
<evidence type="ECO:0000256" key="1">
    <source>
        <dbReference type="ARBA" id="ARBA00004141"/>
    </source>
</evidence>
<keyword evidence="7" id="KW-1015">Disulfide bond</keyword>
<feature type="disulfide bond" evidence="7">
    <location>
        <begin position="156"/>
        <end position="165"/>
    </location>
</feature>
<feature type="transmembrane region" description="Helical" evidence="10">
    <location>
        <begin position="43"/>
        <end position="62"/>
    </location>
</feature>
<dbReference type="SUPFAM" id="SSF161070">
    <property type="entry name" value="SNF-like"/>
    <property type="match status" value="1"/>
</dbReference>
<accession>A0AAD9L1N6</accession>
<feature type="binding site" evidence="6">
    <location>
        <position position="53"/>
    </location>
    <ligand>
        <name>Na(+)</name>
        <dbReference type="ChEBI" id="CHEBI:29101"/>
        <label>1</label>
    </ligand>
</feature>